<comment type="similarity">
    <text evidence="2 10">Belongs to the FliR/MopE/SpaR family.</text>
</comment>
<keyword evidence="7 10" id="KW-0472">Membrane</keyword>
<keyword evidence="4 10" id="KW-1003">Cell membrane</keyword>
<evidence type="ECO:0000313" key="12">
    <source>
        <dbReference type="Proteomes" id="UP000011717"/>
    </source>
</evidence>
<dbReference type="PATRIC" id="fig|1234595.3.peg.119"/>
<evidence type="ECO:0000256" key="1">
    <source>
        <dbReference type="ARBA" id="ARBA00002578"/>
    </source>
</evidence>
<keyword evidence="12" id="KW-1185">Reference proteome</keyword>
<proteinExistence type="inferred from homology"/>
<dbReference type="PRINTS" id="PR00953">
    <property type="entry name" value="TYPE3IMRPROT"/>
</dbReference>
<dbReference type="InterPro" id="IPR006303">
    <property type="entry name" value="FliR"/>
</dbReference>
<gene>
    <name evidence="11" type="ORF">C725_0119</name>
</gene>
<evidence type="ECO:0000256" key="10">
    <source>
        <dbReference type="RuleBase" id="RU362071"/>
    </source>
</evidence>
<evidence type="ECO:0000256" key="4">
    <source>
        <dbReference type="ARBA" id="ARBA00022475"/>
    </source>
</evidence>
<sequence>MTQILGLDVEAQFVALLFAMLRIGGAFLVAPVFSALGLPIIVRVSLSAAIGFIVIGAAGVTPPADPLSLVALAAAVQEVMLGLAMGFVLQVAFAAPLLAGDYIANSMGLGFASMMNPQMGVNSPVLAQFLMIFTVLLFLGMDGHLILLRALVDSYEVLPIAGDWLTASLGQNIALFGAIMFRAGLMIALPVGFALFAVNIVVGVMTRSAPQLNIFAVGLPLTLMIGTALLALLFPGMTALFEDVIEEGLTMVTDISEGRF</sequence>
<name>M2TC34_9SPHN</name>
<dbReference type="AlphaFoldDB" id="M2TC34"/>
<keyword evidence="11" id="KW-0969">Cilium</keyword>
<protein>
    <recommendedName>
        <fullName evidence="3 9">Flagellar biosynthetic protein FliR</fullName>
    </recommendedName>
</protein>
<feature type="transmembrane region" description="Helical" evidence="10">
    <location>
        <begin position="40"/>
        <end position="60"/>
    </location>
</feature>
<dbReference type="GO" id="GO:0005886">
    <property type="term" value="C:plasma membrane"/>
    <property type="evidence" value="ECO:0007669"/>
    <property type="project" value="UniProtKB-SubCell"/>
</dbReference>
<evidence type="ECO:0000256" key="5">
    <source>
        <dbReference type="ARBA" id="ARBA00022692"/>
    </source>
</evidence>
<dbReference type="RefSeq" id="WP_008599498.1">
    <property type="nucleotide sequence ID" value="NZ_AMRV01000001.1"/>
</dbReference>
<evidence type="ECO:0000256" key="3">
    <source>
        <dbReference type="ARBA" id="ARBA00021717"/>
    </source>
</evidence>
<dbReference type="PANTHER" id="PTHR30065">
    <property type="entry name" value="FLAGELLAR BIOSYNTHETIC PROTEIN FLIR"/>
    <property type="match status" value="1"/>
</dbReference>
<evidence type="ECO:0000256" key="7">
    <source>
        <dbReference type="ARBA" id="ARBA00023136"/>
    </source>
</evidence>
<feature type="transmembrane region" description="Helical" evidence="10">
    <location>
        <begin position="80"/>
        <end position="104"/>
    </location>
</feature>
<organism evidence="11 12">
    <name type="scientific">Pacificimonas flava</name>
    <dbReference type="NCBI Taxonomy" id="1234595"/>
    <lineage>
        <taxon>Bacteria</taxon>
        <taxon>Pseudomonadati</taxon>
        <taxon>Pseudomonadota</taxon>
        <taxon>Alphaproteobacteria</taxon>
        <taxon>Sphingomonadales</taxon>
        <taxon>Sphingosinicellaceae</taxon>
        <taxon>Pacificimonas</taxon>
    </lineage>
</organism>
<dbReference type="NCBIfam" id="TIGR01400">
    <property type="entry name" value="fliR"/>
    <property type="match status" value="1"/>
</dbReference>
<feature type="transmembrane region" description="Helical" evidence="10">
    <location>
        <begin position="172"/>
        <end position="202"/>
    </location>
</feature>
<evidence type="ECO:0000256" key="2">
    <source>
        <dbReference type="ARBA" id="ARBA00009772"/>
    </source>
</evidence>
<evidence type="ECO:0000256" key="9">
    <source>
        <dbReference type="NCBIfam" id="TIGR01400"/>
    </source>
</evidence>
<feature type="transmembrane region" description="Helical" evidence="10">
    <location>
        <begin position="214"/>
        <end position="234"/>
    </location>
</feature>
<evidence type="ECO:0000256" key="8">
    <source>
        <dbReference type="ARBA" id="ARBA00023143"/>
    </source>
</evidence>
<feature type="transmembrane region" description="Helical" evidence="10">
    <location>
        <begin position="125"/>
        <end position="152"/>
    </location>
</feature>
<dbReference type="Proteomes" id="UP000011717">
    <property type="component" value="Unassembled WGS sequence"/>
</dbReference>
<comment type="subcellular location">
    <subcellularLocation>
        <location evidence="10">Cell membrane</location>
        <topology evidence="10">Multi-pass membrane protein</topology>
    </subcellularLocation>
    <subcellularLocation>
        <location evidence="10">Bacterial flagellum basal body</location>
    </subcellularLocation>
</comment>
<dbReference type="EMBL" id="AMRV01000001">
    <property type="protein sequence ID" value="EMD84189.1"/>
    <property type="molecule type" value="Genomic_DNA"/>
</dbReference>
<keyword evidence="11" id="KW-0282">Flagellum</keyword>
<dbReference type="GO" id="GO:0044780">
    <property type="term" value="P:bacterial-type flagellum assembly"/>
    <property type="evidence" value="ECO:0007669"/>
    <property type="project" value="UniProtKB-UniRule"/>
</dbReference>
<keyword evidence="8 10" id="KW-0975">Bacterial flagellum</keyword>
<dbReference type="PANTHER" id="PTHR30065:SF8">
    <property type="entry name" value="FLAGELLAR BIOSYNTHETIC PROTEIN FLIR"/>
    <property type="match status" value="1"/>
</dbReference>
<keyword evidence="5 10" id="KW-0812">Transmembrane</keyword>
<evidence type="ECO:0000313" key="11">
    <source>
        <dbReference type="EMBL" id="EMD84189.1"/>
    </source>
</evidence>
<comment type="caution">
    <text evidence="11">The sequence shown here is derived from an EMBL/GenBank/DDBJ whole genome shotgun (WGS) entry which is preliminary data.</text>
</comment>
<accession>M2TC34</accession>
<dbReference type="OrthoDB" id="9797790at2"/>
<dbReference type="Pfam" id="PF01311">
    <property type="entry name" value="Bac_export_1"/>
    <property type="match status" value="1"/>
</dbReference>
<dbReference type="InterPro" id="IPR002010">
    <property type="entry name" value="T3SS_IM_R"/>
</dbReference>
<dbReference type="GO" id="GO:0009425">
    <property type="term" value="C:bacterial-type flagellum basal body"/>
    <property type="evidence" value="ECO:0007669"/>
    <property type="project" value="UniProtKB-SubCell"/>
</dbReference>
<feature type="transmembrane region" description="Helical" evidence="10">
    <location>
        <begin position="12"/>
        <end position="33"/>
    </location>
</feature>
<keyword evidence="11" id="KW-0966">Cell projection</keyword>
<reference evidence="11 12" key="1">
    <citation type="journal article" date="2013" name="Genome Announc.">
        <title>Draft Genome Sequence of Strain JLT2015T, Belonging to the Family Sphingomonadaceae of the Alphaproteobacteria.</title>
        <authorList>
            <person name="Tang K."/>
            <person name="Liu K."/>
            <person name="Li S."/>
            <person name="Jiao N."/>
        </authorList>
    </citation>
    <scope>NUCLEOTIDE SEQUENCE [LARGE SCALE GENOMIC DNA]</scope>
    <source>
        <strain evidence="11 12">JLT2015</strain>
    </source>
</reference>
<keyword evidence="6 10" id="KW-1133">Transmembrane helix</keyword>
<dbReference type="GO" id="GO:0006605">
    <property type="term" value="P:protein targeting"/>
    <property type="evidence" value="ECO:0007669"/>
    <property type="project" value="UniProtKB-UniRule"/>
</dbReference>
<evidence type="ECO:0000256" key="6">
    <source>
        <dbReference type="ARBA" id="ARBA00022989"/>
    </source>
</evidence>
<comment type="function">
    <text evidence="1 10">Role in flagellar biosynthesis.</text>
</comment>